<dbReference type="EMBL" id="JANBUN010003482">
    <property type="protein sequence ID" value="KAJ2790593.1"/>
    <property type="molecule type" value="Genomic_DNA"/>
</dbReference>
<dbReference type="Proteomes" id="UP001140087">
    <property type="component" value="Unassembled WGS sequence"/>
</dbReference>
<protein>
    <submittedName>
        <fullName evidence="1">Uncharacterized protein</fullName>
    </submittedName>
</protein>
<evidence type="ECO:0000313" key="1">
    <source>
        <dbReference type="EMBL" id="KAJ2790593.1"/>
    </source>
</evidence>
<evidence type="ECO:0000313" key="2">
    <source>
        <dbReference type="Proteomes" id="UP001140087"/>
    </source>
</evidence>
<accession>A0ACC1KIZ1</accession>
<comment type="caution">
    <text evidence="1">The sequence shown here is derived from an EMBL/GenBank/DDBJ whole genome shotgun (WGS) entry which is preliminary data.</text>
</comment>
<proteinExistence type="predicted"/>
<keyword evidence="2" id="KW-1185">Reference proteome</keyword>
<reference evidence="1" key="1">
    <citation type="submission" date="2022-07" db="EMBL/GenBank/DDBJ databases">
        <title>Phylogenomic reconstructions and comparative analyses of Kickxellomycotina fungi.</title>
        <authorList>
            <person name="Reynolds N.K."/>
            <person name="Stajich J.E."/>
            <person name="Barry K."/>
            <person name="Grigoriev I.V."/>
            <person name="Crous P."/>
            <person name="Smith M.E."/>
        </authorList>
    </citation>
    <scope>NUCLEOTIDE SEQUENCE</scope>
    <source>
        <strain evidence="1">BCRC 34780</strain>
    </source>
</reference>
<sequence length="371" mass="40045">MWLRDVVDYCEGVTLRVHRAARLPGILAVVALSFWESVYCALHRFIASECDAEGRINAIVRAHLQQLEADKSDSAGARRVAVVTGANGGIGFETAKALGRAGFTTVLACRNAKRARHALQALQAATGADSFVVMELDLASFTSIGQFAADFIRAYGRLDVLVCNAGVAFSHYDTTYDGLESQFGTNYVGHYVLIDRLLDTMKQTGRARITIASSVAAGMVGGIDYTRVTEVWRYSRFVNYGASKLALLVLSNALAERLRGTGVTVNAFHPGLVATGLYRNVLVSTLPGIDDLRRWLWLDQVAGSVTAVYLALAPEMDGRSGGFYAREQPATTHPDALCPDAQKRLLAFTEVLISSNTHAPNVLTSLNAAPE</sequence>
<gene>
    <name evidence="1" type="ORF">H4R21_006480</name>
</gene>
<name>A0ACC1KIZ1_9FUNG</name>
<organism evidence="1 2">
    <name type="scientific">Coemansia helicoidea</name>
    <dbReference type="NCBI Taxonomy" id="1286919"/>
    <lineage>
        <taxon>Eukaryota</taxon>
        <taxon>Fungi</taxon>
        <taxon>Fungi incertae sedis</taxon>
        <taxon>Zoopagomycota</taxon>
        <taxon>Kickxellomycotina</taxon>
        <taxon>Kickxellomycetes</taxon>
        <taxon>Kickxellales</taxon>
        <taxon>Kickxellaceae</taxon>
        <taxon>Coemansia</taxon>
    </lineage>
</organism>